<evidence type="ECO:0000313" key="6">
    <source>
        <dbReference type="EMBL" id="PYE14354.1"/>
    </source>
</evidence>
<evidence type="ECO:0000256" key="2">
    <source>
        <dbReference type="ARBA" id="ARBA00023125"/>
    </source>
</evidence>
<dbReference type="AlphaFoldDB" id="A0A318RKA0"/>
<dbReference type="InterPro" id="IPR050707">
    <property type="entry name" value="HTH_MetabolicPath_Reg"/>
</dbReference>
<dbReference type="Gene3D" id="1.10.10.10">
    <property type="entry name" value="Winged helix-like DNA-binding domain superfamily/Winged helix DNA-binding domain"/>
    <property type="match status" value="1"/>
</dbReference>
<comment type="caution">
    <text evidence="6">The sequence shown here is derived from an EMBL/GenBank/DDBJ whole genome shotgun (WGS) entry which is preliminary data.</text>
</comment>
<dbReference type="PANTHER" id="PTHR30136">
    <property type="entry name" value="HELIX-TURN-HELIX TRANSCRIPTIONAL REGULATOR, ICLR FAMILY"/>
    <property type="match status" value="1"/>
</dbReference>
<keyword evidence="2" id="KW-0238">DNA-binding</keyword>
<name>A0A318RKA0_WILLI</name>
<dbReference type="SUPFAM" id="SSF55781">
    <property type="entry name" value="GAF domain-like"/>
    <property type="match status" value="1"/>
</dbReference>
<keyword evidence="1" id="KW-0805">Transcription regulation</keyword>
<dbReference type="GO" id="GO:0045892">
    <property type="term" value="P:negative regulation of DNA-templated transcription"/>
    <property type="evidence" value="ECO:0007669"/>
    <property type="project" value="TreeGrafter"/>
</dbReference>
<organism evidence="6 7">
    <name type="scientific">Williamsia limnetica</name>
    <dbReference type="NCBI Taxonomy" id="882452"/>
    <lineage>
        <taxon>Bacteria</taxon>
        <taxon>Bacillati</taxon>
        <taxon>Actinomycetota</taxon>
        <taxon>Actinomycetes</taxon>
        <taxon>Mycobacteriales</taxon>
        <taxon>Nocardiaceae</taxon>
        <taxon>Williamsia</taxon>
    </lineage>
</organism>
<dbReference type="InterPro" id="IPR036388">
    <property type="entry name" value="WH-like_DNA-bd_sf"/>
</dbReference>
<dbReference type="PANTHER" id="PTHR30136:SF24">
    <property type="entry name" value="HTH-TYPE TRANSCRIPTIONAL REPRESSOR ALLR"/>
    <property type="match status" value="1"/>
</dbReference>
<proteinExistence type="predicted"/>
<keyword evidence="7" id="KW-1185">Reference proteome</keyword>
<dbReference type="RefSeq" id="WP_110471510.1">
    <property type="nucleotide sequence ID" value="NZ_QJSP01000013.1"/>
</dbReference>
<evidence type="ECO:0000259" key="5">
    <source>
        <dbReference type="PROSITE" id="PS51078"/>
    </source>
</evidence>
<dbReference type="GO" id="GO:0003700">
    <property type="term" value="F:DNA-binding transcription factor activity"/>
    <property type="evidence" value="ECO:0007669"/>
    <property type="project" value="TreeGrafter"/>
</dbReference>
<evidence type="ECO:0000259" key="4">
    <source>
        <dbReference type="PROSITE" id="PS51077"/>
    </source>
</evidence>
<dbReference type="SUPFAM" id="SSF46785">
    <property type="entry name" value="Winged helix' DNA-binding domain"/>
    <property type="match status" value="1"/>
</dbReference>
<dbReference type="SMART" id="SM00346">
    <property type="entry name" value="HTH_ICLR"/>
    <property type="match status" value="1"/>
</dbReference>
<dbReference type="GO" id="GO:0003677">
    <property type="term" value="F:DNA binding"/>
    <property type="evidence" value="ECO:0007669"/>
    <property type="project" value="UniProtKB-KW"/>
</dbReference>
<dbReference type="InterPro" id="IPR036390">
    <property type="entry name" value="WH_DNA-bd_sf"/>
</dbReference>
<dbReference type="Pfam" id="PF01614">
    <property type="entry name" value="IclR_C"/>
    <property type="match status" value="2"/>
</dbReference>
<dbReference type="PROSITE" id="PS51077">
    <property type="entry name" value="HTH_ICLR"/>
    <property type="match status" value="1"/>
</dbReference>
<dbReference type="OrthoDB" id="60629at2"/>
<evidence type="ECO:0000256" key="3">
    <source>
        <dbReference type="ARBA" id="ARBA00023163"/>
    </source>
</evidence>
<accession>A0A318RKA0</accession>
<dbReference type="Proteomes" id="UP000247591">
    <property type="component" value="Unassembled WGS sequence"/>
</dbReference>
<feature type="domain" description="IclR-ED" evidence="5">
    <location>
        <begin position="73"/>
        <end position="236"/>
    </location>
</feature>
<dbReference type="Gene3D" id="3.30.450.40">
    <property type="match status" value="2"/>
</dbReference>
<sequence>MTMQVDFDQSAPTAFLDRVSLLLDTFDGPGRLTLAQIVRRTGLPRSSAHRMLDHLVQLRWLHREGRDYTLGLRLMELGSLAIHQDQLHTVALPHLMQLHRSTGLVVHLAALDGDDIVYREKLGGRFGGLVPTRVGARRPATHTAIGKALLAFNSQQGAEYDAIREEGIAYEREEAVCGIGCIAVPVGPLGSTVAAVSLCGPVGQMSFDHRLGGQVRMTAAAIWRGLDKHVAPVLQRSSSVRMMPNSHEHVRTSA</sequence>
<dbReference type="InterPro" id="IPR029016">
    <property type="entry name" value="GAF-like_dom_sf"/>
</dbReference>
<evidence type="ECO:0000256" key="1">
    <source>
        <dbReference type="ARBA" id="ARBA00023015"/>
    </source>
</evidence>
<keyword evidence="3" id="KW-0804">Transcription</keyword>
<gene>
    <name evidence="6" type="ORF">DFR67_113148</name>
</gene>
<dbReference type="EMBL" id="QJSP01000013">
    <property type="protein sequence ID" value="PYE14354.1"/>
    <property type="molecule type" value="Genomic_DNA"/>
</dbReference>
<feature type="domain" description="HTH iclR-type" evidence="4">
    <location>
        <begin position="13"/>
        <end position="72"/>
    </location>
</feature>
<dbReference type="InterPro" id="IPR005471">
    <property type="entry name" value="Tscrpt_reg_IclR_N"/>
</dbReference>
<dbReference type="InterPro" id="IPR014757">
    <property type="entry name" value="Tscrpt_reg_IclR_C"/>
</dbReference>
<dbReference type="PROSITE" id="PS51078">
    <property type="entry name" value="ICLR_ED"/>
    <property type="match status" value="1"/>
</dbReference>
<protein>
    <submittedName>
        <fullName evidence="6">IclR family transcriptional regulator</fullName>
    </submittedName>
</protein>
<reference evidence="6 7" key="1">
    <citation type="submission" date="2018-06" db="EMBL/GenBank/DDBJ databases">
        <title>Genomic Encyclopedia of Type Strains, Phase IV (KMG-IV): sequencing the most valuable type-strain genomes for metagenomic binning, comparative biology and taxonomic classification.</title>
        <authorList>
            <person name="Goeker M."/>
        </authorList>
    </citation>
    <scope>NUCLEOTIDE SEQUENCE [LARGE SCALE GENOMIC DNA]</scope>
    <source>
        <strain evidence="6 7">DSM 45521</strain>
    </source>
</reference>
<evidence type="ECO:0000313" key="7">
    <source>
        <dbReference type="Proteomes" id="UP000247591"/>
    </source>
</evidence>
<dbReference type="Pfam" id="PF09339">
    <property type="entry name" value="HTH_IclR"/>
    <property type="match status" value="1"/>
</dbReference>